<dbReference type="AlphaFoldDB" id="A0A4P6LSB1"/>
<dbReference type="EMBL" id="CP035945">
    <property type="protein sequence ID" value="QBE94515.1"/>
    <property type="molecule type" value="Genomic_DNA"/>
</dbReference>
<evidence type="ECO:0000313" key="2">
    <source>
        <dbReference type="Proteomes" id="UP000289794"/>
    </source>
</evidence>
<organism evidence="1 2">
    <name type="scientific">Blautia producta</name>
    <dbReference type="NCBI Taxonomy" id="33035"/>
    <lineage>
        <taxon>Bacteria</taxon>
        <taxon>Bacillati</taxon>
        <taxon>Bacillota</taxon>
        <taxon>Clostridia</taxon>
        <taxon>Lachnospirales</taxon>
        <taxon>Lachnospiraceae</taxon>
        <taxon>Blautia</taxon>
    </lineage>
</organism>
<proteinExistence type="predicted"/>
<dbReference type="KEGG" id="bpro:PMF13cell1_00004"/>
<reference evidence="1 2" key="1">
    <citation type="submission" date="2019-01" db="EMBL/GenBank/DDBJ databases">
        <title>PMF-metabolizing Aryl O-demethylase.</title>
        <authorList>
            <person name="Kim M."/>
        </authorList>
    </citation>
    <scope>NUCLEOTIDE SEQUENCE [LARGE SCALE GENOMIC DNA]</scope>
    <source>
        <strain evidence="1 2">PMF1</strain>
    </source>
</reference>
<dbReference type="Proteomes" id="UP000289794">
    <property type="component" value="Chromosome"/>
</dbReference>
<sequence length="138" mass="16578">MTVEELFSLQADENRLRSLYIELARHEDFNPYKGNIITDMPKGSGAKNFSEWYIEEEERIKSRIEYYKKKVQEDREMIEEYIKEAPYPESDIIRYRAINNLSWEDVGGLIGYSRQQAAKKFWKYVKEEQKERNAHGKL</sequence>
<protein>
    <submittedName>
        <fullName evidence="1">Uncharacterized protein</fullName>
    </submittedName>
</protein>
<evidence type="ECO:0000313" key="1">
    <source>
        <dbReference type="EMBL" id="QBE94515.1"/>
    </source>
</evidence>
<accession>A0A4P6LSB1</accession>
<gene>
    <name evidence="1" type="ORF">PMF13cell1_00004</name>
</gene>
<dbReference type="RefSeq" id="WP_130179426.1">
    <property type="nucleotide sequence ID" value="NZ_CP035945.1"/>
</dbReference>
<name>A0A4P6LSB1_9FIRM</name>